<dbReference type="Pfam" id="PF01040">
    <property type="entry name" value="UbiA"/>
    <property type="match status" value="1"/>
</dbReference>
<protein>
    <recommendedName>
        <fullName evidence="11">1,4-dihydroxy-2-naphthoate octaprenyltransferase</fullName>
    </recommendedName>
</protein>
<proteinExistence type="predicted"/>
<feature type="transmembrane region" description="Helical" evidence="8">
    <location>
        <begin position="117"/>
        <end position="139"/>
    </location>
</feature>
<evidence type="ECO:0000256" key="5">
    <source>
        <dbReference type="ARBA" id="ARBA00022692"/>
    </source>
</evidence>
<evidence type="ECO:0000313" key="10">
    <source>
        <dbReference type="Proteomes" id="UP000236520"/>
    </source>
</evidence>
<dbReference type="GO" id="GO:0016020">
    <property type="term" value="C:membrane"/>
    <property type="evidence" value="ECO:0007669"/>
    <property type="project" value="UniProtKB-SubCell"/>
</dbReference>
<keyword evidence="10" id="KW-1185">Reference proteome</keyword>
<dbReference type="EMBL" id="LJIW01000001">
    <property type="protein sequence ID" value="PNG96265.1"/>
    <property type="molecule type" value="Genomic_DNA"/>
</dbReference>
<comment type="pathway">
    <text evidence="2">Quinol/quinone metabolism; menaquinone biosynthesis.</text>
</comment>
<dbReference type="Proteomes" id="UP000236520">
    <property type="component" value="Unassembled WGS sequence"/>
</dbReference>
<dbReference type="InterPro" id="IPR026046">
    <property type="entry name" value="UBIAD1"/>
</dbReference>
<dbReference type="PANTHER" id="PTHR13929">
    <property type="entry name" value="1,4-DIHYDROXY-2-NAPHTHOATE OCTAPRENYLTRANSFERASE"/>
    <property type="match status" value="1"/>
</dbReference>
<feature type="transmembrane region" description="Helical" evidence="8">
    <location>
        <begin position="145"/>
        <end position="164"/>
    </location>
</feature>
<name>A0A2J7Z7L7_STRMQ</name>
<evidence type="ECO:0000256" key="4">
    <source>
        <dbReference type="ARBA" id="ARBA00022679"/>
    </source>
</evidence>
<evidence type="ECO:0000256" key="6">
    <source>
        <dbReference type="ARBA" id="ARBA00022989"/>
    </source>
</evidence>
<feature type="transmembrane region" description="Helical" evidence="8">
    <location>
        <begin position="31"/>
        <end position="47"/>
    </location>
</feature>
<evidence type="ECO:0000256" key="2">
    <source>
        <dbReference type="ARBA" id="ARBA00004863"/>
    </source>
</evidence>
<keyword evidence="5 8" id="KW-0812">Transmembrane</keyword>
<evidence type="ECO:0000256" key="3">
    <source>
        <dbReference type="ARBA" id="ARBA00022428"/>
    </source>
</evidence>
<dbReference type="PANTHER" id="PTHR13929:SF0">
    <property type="entry name" value="UBIA PRENYLTRANSFERASE DOMAIN-CONTAINING PROTEIN 1"/>
    <property type="match status" value="1"/>
</dbReference>
<evidence type="ECO:0008006" key="11">
    <source>
        <dbReference type="Google" id="ProtNLM"/>
    </source>
</evidence>
<feature type="transmembrane region" description="Helical" evidence="8">
    <location>
        <begin position="242"/>
        <end position="264"/>
    </location>
</feature>
<evidence type="ECO:0000256" key="1">
    <source>
        <dbReference type="ARBA" id="ARBA00004141"/>
    </source>
</evidence>
<dbReference type="GO" id="GO:0004659">
    <property type="term" value="F:prenyltransferase activity"/>
    <property type="evidence" value="ECO:0007669"/>
    <property type="project" value="InterPro"/>
</dbReference>
<dbReference type="UniPathway" id="UPA00079"/>
<comment type="subcellular location">
    <subcellularLocation>
        <location evidence="1">Membrane</location>
        <topology evidence="1">Multi-pass membrane protein</topology>
    </subcellularLocation>
</comment>
<keyword evidence="7 8" id="KW-0472">Membrane</keyword>
<feature type="transmembrane region" description="Helical" evidence="8">
    <location>
        <begin position="176"/>
        <end position="193"/>
    </location>
</feature>
<feature type="transmembrane region" description="Helical" evidence="8">
    <location>
        <begin position="302"/>
        <end position="322"/>
    </location>
</feature>
<evidence type="ECO:0000313" key="9">
    <source>
        <dbReference type="EMBL" id="PNG96265.1"/>
    </source>
</evidence>
<dbReference type="GO" id="GO:0009234">
    <property type="term" value="P:menaquinone biosynthetic process"/>
    <property type="evidence" value="ECO:0007669"/>
    <property type="project" value="UniProtKB-UniPathway"/>
</dbReference>
<dbReference type="Gene3D" id="1.10.357.140">
    <property type="entry name" value="UbiA prenyltransferase"/>
    <property type="match status" value="1"/>
</dbReference>
<dbReference type="AlphaFoldDB" id="A0A2J7Z7L7"/>
<gene>
    <name evidence="9" type="ORF">SMF913_12290</name>
</gene>
<dbReference type="InterPro" id="IPR044878">
    <property type="entry name" value="UbiA_sf"/>
</dbReference>
<keyword evidence="4" id="KW-0808">Transferase</keyword>
<feature type="transmembrane region" description="Helical" evidence="8">
    <location>
        <begin position="59"/>
        <end position="78"/>
    </location>
</feature>
<dbReference type="RefSeq" id="WP_102934149.1">
    <property type="nucleotide sequence ID" value="NZ_LJIW01000001.1"/>
</dbReference>
<keyword evidence="6 8" id="KW-1133">Transmembrane helix</keyword>
<comment type="caution">
    <text evidence="9">The sequence shown here is derived from an EMBL/GenBank/DDBJ whole genome shotgun (WGS) entry which is preliminary data.</text>
</comment>
<evidence type="ECO:0000256" key="7">
    <source>
        <dbReference type="ARBA" id="ARBA00023136"/>
    </source>
</evidence>
<feature type="transmembrane region" description="Helical" evidence="8">
    <location>
        <begin position="199"/>
        <end position="221"/>
    </location>
</feature>
<accession>A0A2J7Z7L7</accession>
<dbReference type="InterPro" id="IPR000537">
    <property type="entry name" value="UbiA_prenyltransferase"/>
</dbReference>
<sequence length="323" mass="34734">MTTSLTGESRTTAGPRGGGDVARGLFRLSKIFVYQNYFGWGMAWLTLSPQARDRPGTTAAMLLFLLGSMGIVTCTCATDDLVGFRNGSDARNYKSGETKRDIRGKPLLSGAVTEREAVRFIVCAASVAVLAGIGAFWALDWRAPAAAYLLYGVGFFFSVQYSAGLRLSYHRGGAETLLCLATTAGLLAPYLAVERHWSSPAVLAGLLLGLWLVMVSSYSNVNDADGDRSVGRRTLAASTGPRVYKTVMVLLVLVSATLICLLGLATPWPWWTLLTLLPATVLHTAQLREGPLRGRWLSARKLGLYAYDLGFLGLLGPALYVLS</sequence>
<organism evidence="9 10">
    <name type="scientific">Streptomyces malaysiensis</name>
    <dbReference type="NCBI Taxonomy" id="92644"/>
    <lineage>
        <taxon>Bacteria</taxon>
        <taxon>Bacillati</taxon>
        <taxon>Actinomycetota</taxon>
        <taxon>Actinomycetes</taxon>
        <taxon>Kitasatosporales</taxon>
        <taxon>Streptomycetaceae</taxon>
        <taxon>Streptomyces</taxon>
        <taxon>Streptomyces violaceusniger group</taxon>
    </lineage>
</organism>
<dbReference type="GO" id="GO:0042371">
    <property type="term" value="P:vitamin K biosynthetic process"/>
    <property type="evidence" value="ECO:0007669"/>
    <property type="project" value="TreeGrafter"/>
</dbReference>
<evidence type="ECO:0000256" key="8">
    <source>
        <dbReference type="SAM" id="Phobius"/>
    </source>
</evidence>
<reference evidence="9 10" key="1">
    <citation type="submission" date="2015-09" db="EMBL/GenBank/DDBJ databases">
        <title>Genome sequence, genome mining and natural product profiling of a biocontrol bacterium Streptomyces malaysiensis F913.</title>
        <authorList>
            <person name="Xu Y."/>
            <person name="Wei J."/>
            <person name="Xie J."/>
            <person name="Li T."/>
            <person name="Zhou Z."/>
        </authorList>
    </citation>
    <scope>NUCLEOTIDE SEQUENCE [LARGE SCALE GENOMIC DNA]</scope>
    <source>
        <strain evidence="9 10">F913</strain>
    </source>
</reference>
<keyword evidence="3" id="KW-0474">Menaquinone biosynthesis</keyword>